<protein>
    <submittedName>
        <fullName evidence="3">Uncharacterized protein</fullName>
    </submittedName>
</protein>
<reference evidence="3" key="2">
    <citation type="submission" date="2014-02" db="EMBL/GenBank/DDBJ databases">
        <title>Complete DNA sequence of /Kuraishia capsulata/ illustrates novel genomic features among budding yeasts (/Saccharomycotina/).</title>
        <authorList>
            <person name="Morales L."/>
            <person name="Noel B."/>
            <person name="Porcel B."/>
            <person name="Marcet-Houben M."/>
            <person name="Hullo M-F."/>
            <person name="Sacerdot C."/>
            <person name="Tekaia F."/>
            <person name="Leh-Louis V."/>
            <person name="Despons L."/>
            <person name="Khanna V."/>
            <person name="Aury J-M."/>
            <person name="Barbe V."/>
            <person name="Couloux A."/>
            <person name="Labadie K."/>
            <person name="Pelletier E."/>
            <person name="Souciet J-L."/>
            <person name="Boekhout T."/>
            <person name="Gabaldon T."/>
            <person name="Wincker P."/>
            <person name="Dujon B."/>
        </authorList>
    </citation>
    <scope>NUCLEOTIDE SEQUENCE</scope>
    <source>
        <strain evidence="3">CBS 1993</strain>
    </source>
</reference>
<dbReference type="RefSeq" id="XP_022461875.1">
    <property type="nucleotide sequence ID" value="XM_022603574.1"/>
</dbReference>
<keyword evidence="2" id="KW-1133">Transmembrane helix</keyword>
<sequence length="574" mass="65450">MTTEVPRNIPSRMSYRSQRGDPIIESTPGFSHTNQYNTAITDVQPQYYTFDQVSPFQQLNTTQPHHYNDRSAMYYDKSGIPYQSTDLVFTQDNKQTLFGRLKGKKGHRFSPTAGQSDDNMIDPMPVAANVNAYTRGAWMRNSVDYDTENWSPPAPRIMVTEANEGTFRSENGNRIPSGVVSFAGAESSGPSPSARPESIQTRRKVSGPGRDSPLDSEDVQSQWVPNKLWTYVASYLPQAEEKEKGPEPTTQPEEPDRQQAQSVIRDVPPLPVPPEDNQPLTIPAPRNRKNFRQIWDNAKRLKRTKKEVVGRPLTFEEFFSNTDDFSVPPIFENKTGYKESRVKSTLPTRTYQRKYEETINDSCNGLHERTRRTREVFMNGVQKRERVSEETVKSVNWSTSNDVNEEAALNYMKNIRDYHELMTGMKYPSKIPELERPSQQLIPAIRKMNPARLFASYGRSSRNVQNDQDNLPHTAQVESGPRLKLLGAPSPDSTIMLSNIHNLLTKIPYIGGFFEPLSSISSRFPEMQVVIVGVELLIFAVLLYEIHRMIDSMTMVVMTFCSPFITFVRFFGFV</sequence>
<dbReference type="Proteomes" id="UP000019384">
    <property type="component" value="Unassembled WGS sequence"/>
</dbReference>
<evidence type="ECO:0000313" key="4">
    <source>
        <dbReference type="Proteomes" id="UP000019384"/>
    </source>
</evidence>
<feature type="region of interest" description="Disordered" evidence="1">
    <location>
        <begin position="166"/>
        <end position="221"/>
    </location>
</feature>
<dbReference type="STRING" id="1382522.W6MTS7"/>
<keyword evidence="4" id="KW-1185">Reference proteome</keyword>
<feature type="compositionally biased region" description="Polar residues" evidence="1">
    <location>
        <begin position="248"/>
        <end position="261"/>
    </location>
</feature>
<keyword evidence="2" id="KW-0472">Membrane</keyword>
<reference evidence="3" key="1">
    <citation type="submission" date="2013-12" db="EMBL/GenBank/DDBJ databases">
        <authorList>
            <person name="Genoscope - CEA"/>
        </authorList>
    </citation>
    <scope>NUCLEOTIDE SEQUENCE</scope>
    <source>
        <strain evidence="3">CBS 1993</strain>
    </source>
</reference>
<feature type="region of interest" description="Disordered" evidence="1">
    <location>
        <begin position="104"/>
        <end position="123"/>
    </location>
</feature>
<gene>
    <name evidence="3" type="ORF">KUCA_T00005887001</name>
</gene>
<dbReference type="GeneID" id="34523263"/>
<dbReference type="AlphaFoldDB" id="W6MTS7"/>
<evidence type="ECO:0000256" key="1">
    <source>
        <dbReference type="SAM" id="MobiDB-lite"/>
    </source>
</evidence>
<evidence type="ECO:0000256" key="2">
    <source>
        <dbReference type="SAM" id="Phobius"/>
    </source>
</evidence>
<organism evidence="3 4">
    <name type="scientific">Kuraishia capsulata CBS 1993</name>
    <dbReference type="NCBI Taxonomy" id="1382522"/>
    <lineage>
        <taxon>Eukaryota</taxon>
        <taxon>Fungi</taxon>
        <taxon>Dikarya</taxon>
        <taxon>Ascomycota</taxon>
        <taxon>Saccharomycotina</taxon>
        <taxon>Pichiomycetes</taxon>
        <taxon>Pichiales</taxon>
        <taxon>Pichiaceae</taxon>
        <taxon>Kuraishia</taxon>
    </lineage>
</organism>
<dbReference type="HOGENOM" id="CLU_474921_0_0_1"/>
<dbReference type="EMBL" id="HG793131">
    <property type="protein sequence ID" value="CDK29893.1"/>
    <property type="molecule type" value="Genomic_DNA"/>
</dbReference>
<feature type="transmembrane region" description="Helical" evidence="2">
    <location>
        <begin position="553"/>
        <end position="572"/>
    </location>
</feature>
<keyword evidence="2" id="KW-0812">Transmembrane</keyword>
<feature type="compositionally biased region" description="Low complexity" evidence="1">
    <location>
        <begin position="181"/>
        <end position="198"/>
    </location>
</feature>
<dbReference type="OrthoDB" id="4084092at2759"/>
<evidence type="ECO:0000313" key="3">
    <source>
        <dbReference type="EMBL" id="CDK29893.1"/>
    </source>
</evidence>
<feature type="region of interest" description="Disordered" evidence="1">
    <location>
        <begin position="238"/>
        <end position="261"/>
    </location>
</feature>
<feature type="region of interest" description="Disordered" evidence="1">
    <location>
        <begin position="1"/>
        <end position="22"/>
    </location>
</feature>
<proteinExistence type="predicted"/>
<name>W6MTS7_9ASCO</name>
<accession>W6MTS7</accession>
<feature type="transmembrane region" description="Helical" evidence="2">
    <location>
        <begin position="527"/>
        <end position="546"/>
    </location>
</feature>